<gene>
    <name evidence="5" type="ORF">A3G49_04755</name>
</gene>
<evidence type="ECO:0000259" key="4">
    <source>
        <dbReference type="Pfam" id="PF04536"/>
    </source>
</evidence>
<reference evidence="5 6" key="1">
    <citation type="journal article" date="2016" name="Nat. Commun.">
        <title>Thousands of microbial genomes shed light on interconnected biogeochemical processes in an aquifer system.</title>
        <authorList>
            <person name="Anantharaman K."/>
            <person name="Brown C.T."/>
            <person name="Hug L.A."/>
            <person name="Sharon I."/>
            <person name="Castelle C.J."/>
            <person name="Probst A.J."/>
            <person name="Thomas B.C."/>
            <person name="Singh A."/>
            <person name="Wilkins M.J."/>
            <person name="Karaoz U."/>
            <person name="Brodie E.L."/>
            <person name="Williams K.H."/>
            <person name="Hubbard S.S."/>
            <person name="Banfield J.F."/>
        </authorList>
    </citation>
    <scope>NUCLEOTIDE SEQUENCE [LARGE SCALE GENOMIC DNA]</scope>
</reference>
<accession>A0A1G2LQ63</accession>
<keyword evidence="3" id="KW-0472">Membrane</keyword>
<proteinExistence type="predicted"/>
<sequence length="579" mass="63061">MKNKKLSFATKFAIFALVVSIVSSVVTLVMVKSYVSTIRSLTSPKYVFAAVNYPKPTGYVNDFAGILSPDTERRIEAELRQYKQKTSIEIAVVTVSSLGGETVEDYTIGLAKSWGVGKKGKDNGIVFLIAPNERKMRIEVGYGMEPDMPDSAAGRIIRGGIAPLFKEGKMSDGIVAGVAEIMKKLGDKPYQARLEERKAAEEKARRESEQSRESFKNFMFMAGLILATGLVVLAVVLGVKSATRKRRELKTLHDKNGSMLRDALAKIKEAEEEYPRAKEKVEVLKKDNPKEVWGNIETLVLPLPEQLAVLKQQIERLSKDQERGWKKSEEIRGSVQGFFALAAEKASYLELANSKINEVKKAKDSSANLMRSLPNMIKELAEKISHEDVTGATKDVFKDAKSKYSNASLTAGRGNINWLVVFTILGTASALLKKVTASIESDISQAKKARQEGPMLLKELPASIEEVGKKVSHSDVSSSTKQKFSEAKKKYEEGKRKTSGSPIDWLTVFAALTLADAWLNEAENGAKSDKSAAKRRRDDDSYNSSSSSSWSSSSGSDSGSSFGGFGGGGFGGGGASGSW</sequence>
<dbReference type="Pfam" id="PF04536">
    <property type="entry name" value="TPM_phosphatase"/>
    <property type="match status" value="1"/>
</dbReference>
<dbReference type="InterPro" id="IPR007621">
    <property type="entry name" value="TPM_dom"/>
</dbReference>
<dbReference type="EMBL" id="MHQY01000035">
    <property type="protein sequence ID" value="OHA13019.1"/>
    <property type="molecule type" value="Genomic_DNA"/>
</dbReference>
<evidence type="ECO:0000313" key="5">
    <source>
        <dbReference type="EMBL" id="OHA13019.1"/>
    </source>
</evidence>
<keyword evidence="3" id="KW-0812">Transmembrane</keyword>
<evidence type="ECO:0000256" key="2">
    <source>
        <dbReference type="SAM" id="MobiDB-lite"/>
    </source>
</evidence>
<comment type="caution">
    <text evidence="5">The sequence shown here is derived from an EMBL/GenBank/DDBJ whole genome shotgun (WGS) entry which is preliminary data.</text>
</comment>
<feature type="compositionally biased region" description="Gly residues" evidence="2">
    <location>
        <begin position="561"/>
        <end position="579"/>
    </location>
</feature>
<feature type="coiled-coil region" evidence="1">
    <location>
        <begin position="260"/>
        <end position="287"/>
    </location>
</feature>
<dbReference type="Proteomes" id="UP000177171">
    <property type="component" value="Unassembled WGS sequence"/>
</dbReference>
<dbReference type="AlphaFoldDB" id="A0A1G2LQ63"/>
<feature type="compositionally biased region" description="Low complexity" evidence="2">
    <location>
        <begin position="544"/>
        <end position="560"/>
    </location>
</feature>
<feature type="transmembrane region" description="Helical" evidence="3">
    <location>
        <begin position="218"/>
        <end position="239"/>
    </location>
</feature>
<dbReference type="PANTHER" id="PTHR30373:SF2">
    <property type="entry name" value="UPF0603 PROTEIN YGCG"/>
    <property type="match status" value="1"/>
</dbReference>
<evidence type="ECO:0000313" key="6">
    <source>
        <dbReference type="Proteomes" id="UP000177171"/>
    </source>
</evidence>
<evidence type="ECO:0000256" key="1">
    <source>
        <dbReference type="SAM" id="Coils"/>
    </source>
</evidence>
<organism evidence="5 6">
    <name type="scientific">Candidatus Sungbacteria bacterium RIFCSPLOWO2_12_FULL_41_11</name>
    <dbReference type="NCBI Taxonomy" id="1802286"/>
    <lineage>
        <taxon>Bacteria</taxon>
        <taxon>Candidatus Sungiibacteriota</taxon>
    </lineage>
</organism>
<feature type="compositionally biased region" description="Basic and acidic residues" evidence="2">
    <location>
        <begin position="525"/>
        <end position="540"/>
    </location>
</feature>
<keyword evidence="3" id="KW-1133">Transmembrane helix</keyword>
<dbReference type="Gene3D" id="3.10.310.50">
    <property type="match status" value="1"/>
</dbReference>
<feature type="transmembrane region" description="Helical" evidence="3">
    <location>
        <begin position="12"/>
        <end position="35"/>
    </location>
</feature>
<evidence type="ECO:0000256" key="3">
    <source>
        <dbReference type="SAM" id="Phobius"/>
    </source>
</evidence>
<feature type="region of interest" description="Disordered" evidence="2">
    <location>
        <begin position="525"/>
        <end position="579"/>
    </location>
</feature>
<dbReference type="PANTHER" id="PTHR30373">
    <property type="entry name" value="UPF0603 PROTEIN YGCG"/>
    <property type="match status" value="1"/>
</dbReference>
<feature type="compositionally biased region" description="Basic and acidic residues" evidence="2">
    <location>
        <begin position="483"/>
        <end position="496"/>
    </location>
</feature>
<feature type="region of interest" description="Disordered" evidence="2">
    <location>
        <begin position="470"/>
        <end position="499"/>
    </location>
</feature>
<protein>
    <recommendedName>
        <fullName evidence="4">TPM domain-containing protein</fullName>
    </recommendedName>
</protein>
<name>A0A1G2LQ63_9BACT</name>
<feature type="domain" description="TPM" evidence="4">
    <location>
        <begin position="60"/>
        <end position="183"/>
    </location>
</feature>
<keyword evidence="1" id="KW-0175">Coiled coil</keyword>